<dbReference type="CDD" id="cd00487">
    <property type="entry name" value="Pep_deformylase"/>
    <property type="match status" value="1"/>
</dbReference>
<proteinExistence type="inferred from homology"/>
<dbReference type="PANTHER" id="PTHR10458">
    <property type="entry name" value="PEPTIDE DEFORMYLASE"/>
    <property type="match status" value="1"/>
</dbReference>
<sequence length="180" mass="20397">MKPIITTPNQVLTTRAKPVPKINHKTIQVITEMRDALIKQDQPKGVGLAAPQIGISWRIFLIRPQETDPIRVFLNPQIIVKSKKMVDGIPDADHRLEGCLSIPQVWGSVRRHESVTIKYLDEKGDEITEKFSGFPAVIIQHELDHLDGILFTRRVIEQKGKLYKPGVDDDGKEILEPLEI</sequence>
<comment type="similarity">
    <text evidence="1 2">Belongs to the polypeptide deformylase family.</text>
</comment>
<evidence type="ECO:0000256" key="2">
    <source>
        <dbReference type="HAMAP-Rule" id="MF_00163"/>
    </source>
</evidence>
<evidence type="ECO:0000313" key="3">
    <source>
        <dbReference type="EMBL" id="KKS87221.1"/>
    </source>
</evidence>
<dbReference type="PANTHER" id="PTHR10458:SF22">
    <property type="entry name" value="PEPTIDE DEFORMYLASE"/>
    <property type="match status" value="1"/>
</dbReference>
<accession>A0A0G1EW26</accession>
<dbReference type="GO" id="GO:0046872">
    <property type="term" value="F:metal ion binding"/>
    <property type="evidence" value="ECO:0007669"/>
    <property type="project" value="UniProtKB-KW"/>
</dbReference>
<dbReference type="Pfam" id="PF01327">
    <property type="entry name" value="Pep_deformylase"/>
    <property type="match status" value="1"/>
</dbReference>
<dbReference type="PATRIC" id="fig|1618446.3.peg.499"/>
<keyword evidence="2" id="KW-0408">Iron</keyword>
<dbReference type="InterPro" id="IPR023635">
    <property type="entry name" value="Peptide_deformylase"/>
</dbReference>
<dbReference type="Gene3D" id="3.90.45.10">
    <property type="entry name" value="Peptide deformylase"/>
    <property type="match status" value="1"/>
</dbReference>
<comment type="function">
    <text evidence="2">Removes the formyl group from the N-terminal Met of newly synthesized proteins. Requires at least a dipeptide for an efficient rate of reaction. N-terminal L-methionine is a prerequisite for activity but the enzyme has broad specificity at other positions.</text>
</comment>
<dbReference type="SUPFAM" id="SSF56420">
    <property type="entry name" value="Peptide deformylase"/>
    <property type="match status" value="1"/>
</dbReference>
<keyword evidence="2" id="KW-0378">Hydrolase</keyword>
<comment type="catalytic activity">
    <reaction evidence="2">
        <text>N-terminal N-formyl-L-methionyl-[peptide] + H2O = N-terminal L-methionyl-[peptide] + formate</text>
        <dbReference type="Rhea" id="RHEA:24420"/>
        <dbReference type="Rhea" id="RHEA-COMP:10639"/>
        <dbReference type="Rhea" id="RHEA-COMP:10640"/>
        <dbReference type="ChEBI" id="CHEBI:15377"/>
        <dbReference type="ChEBI" id="CHEBI:15740"/>
        <dbReference type="ChEBI" id="CHEBI:49298"/>
        <dbReference type="ChEBI" id="CHEBI:64731"/>
        <dbReference type="EC" id="3.5.1.88"/>
    </reaction>
</comment>
<feature type="active site" evidence="2">
    <location>
        <position position="142"/>
    </location>
</feature>
<comment type="caution">
    <text evidence="3">The sequence shown here is derived from an EMBL/GenBank/DDBJ whole genome shotgun (WGS) entry which is preliminary data.</text>
</comment>
<keyword evidence="2" id="KW-0648">Protein biosynthesis</keyword>
<feature type="binding site" evidence="2">
    <location>
        <position position="145"/>
    </location>
    <ligand>
        <name>Fe cation</name>
        <dbReference type="ChEBI" id="CHEBI:24875"/>
    </ligand>
</feature>
<gene>
    <name evidence="2" type="primary">def</name>
    <name evidence="3" type="ORF">UV61_C0003G0074</name>
</gene>
<protein>
    <recommendedName>
        <fullName evidence="2">Peptide deformylase</fullName>
        <shortName evidence="2">PDF</shortName>
        <ecNumber evidence="2">3.5.1.88</ecNumber>
    </recommendedName>
    <alternativeName>
        <fullName evidence="2">Polypeptide deformylase</fullName>
    </alternativeName>
</protein>
<dbReference type="EC" id="3.5.1.88" evidence="2"/>
<dbReference type="AlphaFoldDB" id="A0A0G1EW26"/>
<name>A0A0G1EW26_9BACT</name>
<feature type="binding site" evidence="2">
    <location>
        <position position="141"/>
    </location>
    <ligand>
        <name>Fe cation</name>
        <dbReference type="ChEBI" id="CHEBI:24875"/>
    </ligand>
</feature>
<reference evidence="3 4" key="1">
    <citation type="journal article" date="2015" name="Nature">
        <title>rRNA introns, odd ribosomes, and small enigmatic genomes across a large radiation of phyla.</title>
        <authorList>
            <person name="Brown C.T."/>
            <person name="Hug L.A."/>
            <person name="Thomas B.C."/>
            <person name="Sharon I."/>
            <person name="Castelle C.J."/>
            <person name="Singh A."/>
            <person name="Wilkins M.J."/>
            <person name="Williams K.H."/>
            <person name="Banfield J.F."/>
        </authorList>
    </citation>
    <scope>NUCLEOTIDE SEQUENCE [LARGE SCALE GENOMIC DNA]</scope>
</reference>
<dbReference type="NCBIfam" id="TIGR00079">
    <property type="entry name" value="pept_deformyl"/>
    <property type="match status" value="1"/>
</dbReference>
<dbReference type="PIRSF" id="PIRSF004749">
    <property type="entry name" value="Pep_def"/>
    <property type="match status" value="1"/>
</dbReference>
<evidence type="ECO:0000256" key="1">
    <source>
        <dbReference type="ARBA" id="ARBA00010759"/>
    </source>
</evidence>
<evidence type="ECO:0000313" key="4">
    <source>
        <dbReference type="Proteomes" id="UP000034050"/>
    </source>
</evidence>
<organism evidence="3 4">
    <name type="scientific">Candidatus Gottesmanbacteria bacterium GW2011_GWB1_43_11</name>
    <dbReference type="NCBI Taxonomy" id="1618446"/>
    <lineage>
        <taxon>Bacteria</taxon>
        <taxon>Candidatus Gottesmaniibacteriota</taxon>
    </lineage>
</organism>
<dbReference type="HAMAP" id="MF_00163">
    <property type="entry name" value="Pep_deformylase"/>
    <property type="match status" value="1"/>
</dbReference>
<dbReference type="InterPro" id="IPR036821">
    <property type="entry name" value="Peptide_deformylase_sf"/>
</dbReference>
<dbReference type="NCBIfam" id="NF001159">
    <property type="entry name" value="PRK00150.1-3"/>
    <property type="match status" value="1"/>
</dbReference>
<keyword evidence="2" id="KW-0479">Metal-binding</keyword>
<dbReference type="GO" id="GO:0006412">
    <property type="term" value="P:translation"/>
    <property type="evidence" value="ECO:0007669"/>
    <property type="project" value="UniProtKB-UniRule"/>
</dbReference>
<dbReference type="EMBL" id="LCFD01000003">
    <property type="protein sequence ID" value="KKS87221.1"/>
    <property type="molecule type" value="Genomic_DNA"/>
</dbReference>
<dbReference type="Proteomes" id="UP000034050">
    <property type="component" value="Unassembled WGS sequence"/>
</dbReference>
<dbReference type="STRING" id="1618446.UV61_C0003G0074"/>
<dbReference type="PRINTS" id="PR01576">
    <property type="entry name" value="PDEFORMYLASE"/>
</dbReference>
<dbReference type="GO" id="GO:0042586">
    <property type="term" value="F:peptide deformylase activity"/>
    <property type="evidence" value="ECO:0007669"/>
    <property type="project" value="UniProtKB-UniRule"/>
</dbReference>
<feature type="binding site" evidence="2">
    <location>
        <position position="99"/>
    </location>
    <ligand>
        <name>Fe cation</name>
        <dbReference type="ChEBI" id="CHEBI:24875"/>
    </ligand>
</feature>
<comment type="cofactor">
    <cofactor evidence="2">
        <name>Fe(2+)</name>
        <dbReference type="ChEBI" id="CHEBI:29033"/>
    </cofactor>
    <text evidence="2">Binds 1 Fe(2+) ion.</text>
</comment>